<keyword evidence="3" id="KW-0963">Cytoplasm</keyword>
<name>A0A6J2WY93_CHACN</name>
<accession>A0A6J2WY93</accession>
<dbReference type="CDD" id="cd00821">
    <property type="entry name" value="PH"/>
    <property type="match status" value="1"/>
</dbReference>
<keyword evidence="10" id="KW-1185">Reference proteome</keyword>
<evidence type="ECO:0000256" key="3">
    <source>
        <dbReference type="ARBA" id="ARBA00022490"/>
    </source>
</evidence>
<dbReference type="GO" id="GO:0043065">
    <property type="term" value="P:positive regulation of apoptotic process"/>
    <property type="evidence" value="ECO:0007669"/>
    <property type="project" value="InterPro"/>
</dbReference>
<dbReference type="Gene3D" id="2.30.29.30">
    <property type="entry name" value="Pleckstrin-homology domain (PH domain)/Phosphotyrosine-binding domain (PTB)"/>
    <property type="match status" value="1"/>
</dbReference>
<comment type="function">
    <text evidence="5">Plays a role in regulating placenta growth. May act via its PH domain that competes with other PH domain-containing proteins, thereby preventing their binding to membrane lipids.</text>
</comment>
<evidence type="ECO:0000256" key="4">
    <source>
        <dbReference type="ARBA" id="ARBA00023136"/>
    </source>
</evidence>
<gene>
    <name evidence="11" type="primary">LOC115829319</name>
</gene>
<dbReference type="Proteomes" id="UP000504632">
    <property type="component" value="Chromosome 2"/>
</dbReference>
<evidence type="ECO:0000256" key="6">
    <source>
        <dbReference type="ARBA" id="ARBA00038385"/>
    </source>
</evidence>
<protein>
    <recommendedName>
        <fullName evidence="7">Pleckstrin homology-like domain family A member 2</fullName>
    </recommendedName>
    <alternativeName>
        <fullName evidence="8">Imprinted in placenta and liver protein</fullName>
    </alternativeName>
</protein>
<comment type="similarity">
    <text evidence="6">Belongs to the PHLDA2 family.</text>
</comment>
<keyword evidence="4" id="KW-0472">Membrane</keyword>
<dbReference type="InParanoid" id="A0A6J2WY93"/>
<organism evidence="10 11">
    <name type="scientific">Chanos chanos</name>
    <name type="common">Milkfish</name>
    <name type="synonym">Mugil chanos</name>
    <dbReference type="NCBI Taxonomy" id="29144"/>
    <lineage>
        <taxon>Eukaryota</taxon>
        <taxon>Metazoa</taxon>
        <taxon>Chordata</taxon>
        <taxon>Craniata</taxon>
        <taxon>Vertebrata</taxon>
        <taxon>Euteleostomi</taxon>
        <taxon>Actinopterygii</taxon>
        <taxon>Neopterygii</taxon>
        <taxon>Teleostei</taxon>
        <taxon>Ostariophysi</taxon>
        <taxon>Gonorynchiformes</taxon>
        <taxon>Chanidae</taxon>
        <taxon>Chanos</taxon>
    </lineage>
</organism>
<dbReference type="RefSeq" id="XP_030649253.1">
    <property type="nucleotide sequence ID" value="XM_030793393.1"/>
</dbReference>
<dbReference type="GO" id="GO:0005737">
    <property type="term" value="C:cytoplasm"/>
    <property type="evidence" value="ECO:0007669"/>
    <property type="project" value="UniProtKB-SubCell"/>
</dbReference>
<evidence type="ECO:0000259" key="9">
    <source>
        <dbReference type="SMART" id="SM00233"/>
    </source>
</evidence>
<dbReference type="GO" id="GO:1901981">
    <property type="term" value="F:phosphatidylinositol phosphate binding"/>
    <property type="evidence" value="ECO:0007669"/>
    <property type="project" value="InterPro"/>
</dbReference>
<dbReference type="PANTHER" id="PTHR15478">
    <property type="entry name" value="PLECKSTRIN HOMOLOGY-LIKE DOMAIN, PQ-RICH PROTEIN"/>
    <property type="match status" value="1"/>
</dbReference>
<evidence type="ECO:0000256" key="2">
    <source>
        <dbReference type="ARBA" id="ARBA00004496"/>
    </source>
</evidence>
<sequence>MKMSTAEWQQVLKEGTLEMRSDNLFQCWRRKACVLTPDSLCLYADGQRRTGAKELKLQTIKKVDCVERIGKFVYFTVVTTNNKEIDFRCLDEDRWNAVITMALIDFQNKRAIQNFRTRQSVGTGTSLTLHC</sequence>
<evidence type="ECO:0000256" key="1">
    <source>
        <dbReference type="ARBA" id="ARBA00004170"/>
    </source>
</evidence>
<feature type="domain" description="PH" evidence="9">
    <location>
        <begin position="11"/>
        <end position="106"/>
    </location>
</feature>
<dbReference type="SMART" id="SM00233">
    <property type="entry name" value="PH"/>
    <property type="match status" value="1"/>
</dbReference>
<dbReference type="SUPFAM" id="SSF50729">
    <property type="entry name" value="PH domain-like"/>
    <property type="match status" value="1"/>
</dbReference>
<reference evidence="11" key="1">
    <citation type="submission" date="2025-08" db="UniProtKB">
        <authorList>
            <consortium name="RefSeq"/>
        </authorList>
    </citation>
    <scope>IDENTIFICATION</scope>
</reference>
<dbReference type="PANTHER" id="PTHR15478:SF8">
    <property type="entry name" value="PLECKSTRIN HOMOLOGY-LIKE DOMAIN FAMILY A MEMBER 2"/>
    <property type="match status" value="1"/>
</dbReference>
<evidence type="ECO:0000313" key="10">
    <source>
        <dbReference type="Proteomes" id="UP000504632"/>
    </source>
</evidence>
<dbReference type="OrthoDB" id="9630709at2759"/>
<evidence type="ECO:0000256" key="5">
    <source>
        <dbReference type="ARBA" id="ARBA00037121"/>
    </source>
</evidence>
<proteinExistence type="inferred from homology"/>
<dbReference type="InterPro" id="IPR011993">
    <property type="entry name" value="PH-like_dom_sf"/>
</dbReference>
<comment type="subcellular location">
    <subcellularLocation>
        <location evidence="2">Cytoplasm</location>
    </subcellularLocation>
    <subcellularLocation>
        <location evidence="1">Membrane</location>
        <topology evidence="1">Peripheral membrane protein</topology>
    </subcellularLocation>
</comment>
<dbReference type="InterPro" id="IPR001849">
    <property type="entry name" value="PH_domain"/>
</dbReference>
<dbReference type="InterPro" id="IPR042832">
    <property type="entry name" value="PHLA1/2/3"/>
</dbReference>
<dbReference type="GeneID" id="115829319"/>
<evidence type="ECO:0000256" key="8">
    <source>
        <dbReference type="ARBA" id="ARBA00041856"/>
    </source>
</evidence>
<dbReference type="AlphaFoldDB" id="A0A6J2WY93"/>
<evidence type="ECO:0000313" key="11">
    <source>
        <dbReference type="RefSeq" id="XP_030649253.1"/>
    </source>
</evidence>
<evidence type="ECO:0000256" key="7">
    <source>
        <dbReference type="ARBA" id="ARBA00040374"/>
    </source>
</evidence>
<dbReference type="GO" id="GO:0016020">
    <property type="term" value="C:membrane"/>
    <property type="evidence" value="ECO:0007669"/>
    <property type="project" value="UniProtKB-SubCell"/>
</dbReference>